<sequence>MSRRPEPVQVIKQRRDATLAALVAGVPYIQFLGIRIDRRGDELTAILPYDDKLIGNPMLPALHGGVTAAFLEVTAIVELSWAMIWEDMEAGKYTDDTPRIQLPKTIDFTVDYLRSGLPRDAYARARVNRSGRRYASVHVETWQDNRSRLFASATGHFLMPERDG</sequence>
<evidence type="ECO:0000313" key="2">
    <source>
        <dbReference type="EMBL" id="SIT74954.1"/>
    </source>
</evidence>
<dbReference type="InterPro" id="IPR049449">
    <property type="entry name" value="TesB_ACOT8-like_N"/>
</dbReference>
<dbReference type="RefSeq" id="WP_076657929.1">
    <property type="nucleotide sequence ID" value="NZ_FTPR01000001.1"/>
</dbReference>
<dbReference type="SUPFAM" id="SSF54637">
    <property type="entry name" value="Thioesterase/thiol ester dehydrase-isomerase"/>
    <property type="match status" value="1"/>
</dbReference>
<proteinExistence type="predicted"/>
<evidence type="ECO:0000259" key="1">
    <source>
        <dbReference type="Pfam" id="PF13622"/>
    </source>
</evidence>
<protein>
    <submittedName>
        <fullName evidence="2">Uncharacterized domain 1-containing protein</fullName>
    </submittedName>
</protein>
<keyword evidence="3" id="KW-1185">Reference proteome</keyword>
<dbReference type="InterPro" id="IPR029069">
    <property type="entry name" value="HotDog_dom_sf"/>
</dbReference>
<dbReference type="EMBL" id="FTPR01000001">
    <property type="protein sequence ID" value="SIT74954.1"/>
    <property type="molecule type" value="Genomic_DNA"/>
</dbReference>
<dbReference type="STRING" id="287098.SAMN05421665_0129"/>
<dbReference type="OrthoDB" id="9813158at2"/>
<feature type="domain" description="Acyl-CoA thioesterase-like N-terminal HotDog" evidence="1">
    <location>
        <begin position="61"/>
        <end position="155"/>
    </location>
</feature>
<dbReference type="Pfam" id="PF13622">
    <property type="entry name" value="4HBT_3"/>
    <property type="match status" value="1"/>
</dbReference>
<dbReference type="AlphaFoldDB" id="A0A1R3WAY3"/>
<name>A0A1R3WAY3_9RHOB</name>
<evidence type="ECO:0000313" key="3">
    <source>
        <dbReference type="Proteomes" id="UP000186997"/>
    </source>
</evidence>
<dbReference type="Gene3D" id="3.10.129.10">
    <property type="entry name" value="Hotdog Thioesterase"/>
    <property type="match status" value="1"/>
</dbReference>
<reference evidence="3" key="1">
    <citation type="submission" date="2017-01" db="EMBL/GenBank/DDBJ databases">
        <authorList>
            <person name="Varghese N."/>
            <person name="Submissions S."/>
        </authorList>
    </citation>
    <scope>NUCLEOTIDE SEQUENCE [LARGE SCALE GENOMIC DNA]</scope>
    <source>
        <strain evidence="3">DSM 29591</strain>
    </source>
</reference>
<organism evidence="2 3">
    <name type="scientific">Yoonia rosea</name>
    <dbReference type="NCBI Taxonomy" id="287098"/>
    <lineage>
        <taxon>Bacteria</taxon>
        <taxon>Pseudomonadati</taxon>
        <taxon>Pseudomonadota</taxon>
        <taxon>Alphaproteobacteria</taxon>
        <taxon>Rhodobacterales</taxon>
        <taxon>Paracoccaceae</taxon>
        <taxon>Yoonia</taxon>
    </lineage>
</organism>
<dbReference type="Proteomes" id="UP000186997">
    <property type="component" value="Unassembled WGS sequence"/>
</dbReference>
<dbReference type="CDD" id="cd03443">
    <property type="entry name" value="PaaI_thioesterase"/>
    <property type="match status" value="1"/>
</dbReference>
<gene>
    <name evidence="2" type="ORF">SAMN05421665_0129</name>
</gene>
<accession>A0A1R3WAY3</accession>